<proteinExistence type="predicted"/>
<evidence type="ECO:0000256" key="1">
    <source>
        <dbReference type="SAM" id="Phobius"/>
    </source>
</evidence>
<dbReference type="OrthoDB" id="9996524at2"/>
<dbReference type="EMBL" id="LFOD01000012">
    <property type="protein sequence ID" value="KMV17534.1"/>
    <property type="molecule type" value="Genomic_DNA"/>
</dbReference>
<keyword evidence="1" id="KW-1133">Transmembrane helix</keyword>
<comment type="caution">
    <text evidence="2">The sequence shown here is derived from an EMBL/GenBank/DDBJ whole genome shotgun (WGS) entry which is preliminary data.</text>
</comment>
<accession>A0A0J8WWY6</accession>
<evidence type="ECO:0000313" key="3">
    <source>
        <dbReference type="Proteomes" id="UP000037594"/>
    </source>
</evidence>
<dbReference type="RefSeq" id="WP_048895880.1">
    <property type="nucleotide sequence ID" value="NZ_LFOD01000012.1"/>
</dbReference>
<protein>
    <submittedName>
        <fullName evidence="2">Uncharacterized protein</fullName>
    </submittedName>
</protein>
<reference evidence="2 3" key="1">
    <citation type="submission" date="2015-06" db="EMBL/GenBank/DDBJ databases">
        <title>Genome sequence of Mycobacterium conceptionense strain MLE.</title>
        <authorList>
            <person name="Greninger A.L."/>
            <person name="Cunningham G."/>
            <person name="Chiu C.Y."/>
            <person name="Miller S."/>
        </authorList>
    </citation>
    <scope>NUCLEOTIDE SEQUENCE [LARGE SCALE GENOMIC DNA]</scope>
    <source>
        <strain evidence="2 3">MLE</strain>
    </source>
</reference>
<feature type="transmembrane region" description="Helical" evidence="1">
    <location>
        <begin position="58"/>
        <end position="77"/>
    </location>
</feature>
<feature type="transmembrane region" description="Helical" evidence="1">
    <location>
        <begin position="30"/>
        <end position="51"/>
    </location>
</feature>
<dbReference type="Proteomes" id="UP000037594">
    <property type="component" value="Unassembled WGS sequence"/>
</dbReference>
<evidence type="ECO:0000313" key="2">
    <source>
        <dbReference type="EMBL" id="KMV17534.1"/>
    </source>
</evidence>
<dbReference type="PATRIC" id="fig|451644.5.peg.3025"/>
<name>A0A0J8WWY6_9MYCO</name>
<keyword evidence="1" id="KW-0472">Membrane</keyword>
<sequence length="87" mass="9606">MTSSVKRTPPSESRAALTQEDSLLGAALRITMMVVALSITTLMVMLILGWLTSFRPGYVETAAYVCAAQLVYLMLLFTRDLFFGQEP</sequence>
<keyword evidence="1" id="KW-0812">Transmembrane</keyword>
<dbReference type="AlphaFoldDB" id="A0A0J8WWY6"/>
<gene>
    <name evidence="2" type="ORF">ACT17_14645</name>
</gene>
<organism evidence="2 3">
    <name type="scientific">Mycolicibacterium conceptionense</name>
    <dbReference type="NCBI Taxonomy" id="451644"/>
    <lineage>
        <taxon>Bacteria</taxon>
        <taxon>Bacillati</taxon>
        <taxon>Actinomycetota</taxon>
        <taxon>Actinomycetes</taxon>
        <taxon>Mycobacteriales</taxon>
        <taxon>Mycobacteriaceae</taxon>
        <taxon>Mycolicibacterium</taxon>
    </lineage>
</organism>